<dbReference type="Pfam" id="PF17201">
    <property type="entry name" value="Cache_3-Cache_2"/>
    <property type="match status" value="1"/>
</dbReference>
<dbReference type="PROSITE" id="PS50111">
    <property type="entry name" value="CHEMOTAXIS_TRANSDUC_2"/>
    <property type="match status" value="1"/>
</dbReference>
<evidence type="ECO:0000259" key="8">
    <source>
        <dbReference type="PROSITE" id="PS50885"/>
    </source>
</evidence>
<keyword evidence="3" id="KW-0807">Transducer</keyword>
<dbReference type="InterPro" id="IPR051310">
    <property type="entry name" value="MCP_chemotaxis"/>
</dbReference>
<dbReference type="CDD" id="cd11386">
    <property type="entry name" value="MCP_signal"/>
    <property type="match status" value="1"/>
</dbReference>
<dbReference type="SMART" id="SM00283">
    <property type="entry name" value="MA"/>
    <property type="match status" value="1"/>
</dbReference>
<evidence type="ECO:0000313" key="10">
    <source>
        <dbReference type="Proteomes" id="UP000759443"/>
    </source>
</evidence>
<feature type="region of interest" description="Disordered" evidence="4">
    <location>
        <begin position="370"/>
        <end position="390"/>
    </location>
</feature>
<reference evidence="9 10" key="1">
    <citation type="submission" date="2021-03" db="EMBL/GenBank/DDBJ databases">
        <title>Genomic Encyclopedia of Type Strains, Phase IV (KMG-IV): sequencing the most valuable type-strain genomes for metagenomic binning, comparative biology and taxonomic classification.</title>
        <authorList>
            <person name="Goeker M."/>
        </authorList>
    </citation>
    <scope>NUCLEOTIDE SEQUENCE [LARGE SCALE GENOMIC DNA]</scope>
    <source>
        <strain evidence="9 10">DSM 21600</strain>
    </source>
</reference>
<organism evidence="9 10">
    <name type="scientific">Rhizobium halophytocola</name>
    <dbReference type="NCBI Taxonomy" id="735519"/>
    <lineage>
        <taxon>Bacteria</taxon>
        <taxon>Pseudomonadati</taxon>
        <taxon>Pseudomonadota</taxon>
        <taxon>Alphaproteobacteria</taxon>
        <taxon>Hyphomicrobiales</taxon>
        <taxon>Rhizobiaceae</taxon>
        <taxon>Rhizobium/Agrobacterium group</taxon>
        <taxon>Rhizobium</taxon>
    </lineage>
</organism>
<dbReference type="InterPro" id="IPR033462">
    <property type="entry name" value="Cache_3-Cache_2"/>
</dbReference>
<sequence length="689" mass="72847">MRFLSRFGLVGTVTVSTIVIMIAALAAVAVSMSGTISTRIAQQAIDGQNTSLRTAATIAERDLPGVQVTWANDGNVERIVAPEIPESFENHNMIDTVGRMTGQTATIFGWDDKTQDFWRRTTNIVKPDGKRAVGTALGQTGAVYPVVTKGETFRGQAVILGTPYYTVYQPIFSPAGKVIGILYAGVRSAEIDSVASQMTWTVGIASLVTLVIAALIMMFIARKIMGPIPQLTAVASRLADGDLDAEVPYQSLKNEIGALARNLDVFRENARRNRDLEDQAKANRTATEQERAANEAARAEEARRVQHAVDLLADGLQKLRDGDLTVRLEQPFHGDLDRLRSDFNSSVAKLNTTLGELTRETHGIQASANEMRSAGDDLSKRTEQQAASLEETSAALEQITSTVKSASTRADEASTMAQDATESTGNSSKVVADAVDAMGRIENASSEISKIINVIDEIAFQTNLLALNAGVEAARAGEAGKGFAVVAQEVRELAQRSANAAKDIKSLITKSSGEVSNGVSLVRATGDALTKISDQVAKINGHIGSIATAAREQATGLQEINTSVGQMDQFTQKNAAMVEETTAVTHRLAESASTLAELVGQFKTSAAADGYAAAPRRTTASAAPAGQAHAQAHASPARASMPARGPKAAEQASRPAPSPARRLMGNLAKALTPGAAAPAANRDADWEEF</sequence>
<keyword evidence="10" id="KW-1185">Reference proteome</keyword>
<dbReference type="Pfam" id="PF00015">
    <property type="entry name" value="MCPsignal"/>
    <property type="match status" value="1"/>
</dbReference>
<protein>
    <submittedName>
        <fullName evidence="9">Methyl-accepting chemotaxis protein</fullName>
    </submittedName>
</protein>
<dbReference type="PROSITE" id="PS50192">
    <property type="entry name" value="T_SNARE"/>
    <property type="match status" value="1"/>
</dbReference>
<feature type="domain" description="T-SNARE coiled-coil homology" evidence="7">
    <location>
        <begin position="351"/>
        <end position="413"/>
    </location>
</feature>
<dbReference type="InterPro" id="IPR003660">
    <property type="entry name" value="HAMP_dom"/>
</dbReference>
<feature type="compositionally biased region" description="Low complexity" evidence="4">
    <location>
        <begin position="666"/>
        <end position="681"/>
    </location>
</feature>
<feature type="compositionally biased region" description="Polar residues" evidence="4">
    <location>
        <begin position="415"/>
        <end position="425"/>
    </location>
</feature>
<keyword evidence="5" id="KW-0812">Transmembrane</keyword>
<dbReference type="RefSeq" id="WP_209941537.1">
    <property type="nucleotide sequence ID" value="NZ_JAGGJU010000001.1"/>
</dbReference>
<feature type="transmembrane region" description="Helical" evidence="5">
    <location>
        <begin position="7"/>
        <end position="30"/>
    </location>
</feature>
<dbReference type="SUPFAM" id="SSF158472">
    <property type="entry name" value="HAMP domain-like"/>
    <property type="match status" value="1"/>
</dbReference>
<feature type="domain" description="Methyl-accepting transducer" evidence="6">
    <location>
        <begin position="360"/>
        <end position="589"/>
    </location>
</feature>
<dbReference type="PANTHER" id="PTHR43531">
    <property type="entry name" value="PROTEIN ICFG"/>
    <property type="match status" value="1"/>
</dbReference>
<feature type="domain" description="HAMP" evidence="8">
    <location>
        <begin position="222"/>
        <end position="275"/>
    </location>
</feature>
<dbReference type="Gene3D" id="1.10.287.950">
    <property type="entry name" value="Methyl-accepting chemotaxis protein"/>
    <property type="match status" value="1"/>
</dbReference>
<evidence type="ECO:0000256" key="4">
    <source>
        <dbReference type="SAM" id="MobiDB-lite"/>
    </source>
</evidence>
<dbReference type="PROSITE" id="PS50885">
    <property type="entry name" value="HAMP"/>
    <property type="match status" value="2"/>
</dbReference>
<dbReference type="Gene3D" id="6.10.340.10">
    <property type="match status" value="1"/>
</dbReference>
<evidence type="ECO:0000259" key="7">
    <source>
        <dbReference type="PROSITE" id="PS50192"/>
    </source>
</evidence>
<feature type="compositionally biased region" description="Low complexity" evidence="4">
    <location>
        <begin position="618"/>
        <end position="639"/>
    </location>
</feature>
<dbReference type="InterPro" id="IPR029151">
    <property type="entry name" value="Sensor-like_sf"/>
</dbReference>
<feature type="region of interest" description="Disordered" evidence="4">
    <location>
        <begin position="618"/>
        <end position="689"/>
    </location>
</feature>
<dbReference type="SUPFAM" id="SSF58104">
    <property type="entry name" value="Methyl-accepting chemotaxis protein (MCP) signaling domain"/>
    <property type="match status" value="1"/>
</dbReference>
<evidence type="ECO:0000256" key="3">
    <source>
        <dbReference type="PROSITE-ProRule" id="PRU00284"/>
    </source>
</evidence>
<name>A0ABS4DTC4_9HYPH</name>
<keyword evidence="1" id="KW-0145">Chemotaxis</keyword>
<accession>A0ABS4DTC4</accession>
<evidence type="ECO:0000256" key="1">
    <source>
        <dbReference type="ARBA" id="ARBA00022500"/>
    </source>
</evidence>
<evidence type="ECO:0000256" key="2">
    <source>
        <dbReference type="ARBA" id="ARBA00029447"/>
    </source>
</evidence>
<evidence type="ECO:0000259" key="6">
    <source>
        <dbReference type="PROSITE" id="PS50111"/>
    </source>
</evidence>
<evidence type="ECO:0000256" key="5">
    <source>
        <dbReference type="SAM" id="Phobius"/>
    </source>
</evidence>
<dbReference type="SMART" id="SM00304">
    <property type="entry name" value="HAMP"/>
    <property type="match status" value="2"/>
</dbReference>
<keyword evidence="5" id="KW-1133">Transmembrane helix</keyword>
<comment type="caution">
    <text evidence="9">The sequence shown here is derived from an EMBL/GenBank/DDBJ whole genome shotgun (WGS) entry which is preliminary data.</text>
</comment>
<feature type="transmembrane region" description="Helical" evidence="5">
    <location>
        <begin position="198"/>
        <end position="221"/>
    </location>
</feature>
<dbReference type="InterPro" id="IPR000727">
    <property type="entry name" value="T_SNARE_dom"/>
</dbReference>
<evidence type="ECO:0000313" key="9">
    <source>
        <dbReference type="EMBL" id="MBP1848869.1"/>
    </source>
</evidence>
<feature type="domain" description="HAMP" evidence="8">
    <location>
        <begin position="303"/>
        <end position="355"/>
    </location>
</feature>
<keyword evidence="5" id="KW-0472">Membrane</keyword>
<dbReference type="EMBL" id="JAGGJU010000001">
    <property type="protein sequence ID" value="MBP1848869.1"/>
    <property type="molecule type" value="Genomic_DNA"/>
</dbReference>
<dbReference type="SUPFAM" id="SSF103190">
    <property type="entry name" value="Sensory domain-like"/>
    <property type="match status" value="1"/>
</dbReference>
<feature type="region of interest" description="Disordered" evidence="4">
    <location>
        <begin position="403"/>
        <end position="425"/>
    </location>
</feature>
<feature type="compositionally biased region" description="Basic and acidic residues" evidence="4">
    <location>
        <begin position="373"/>
        <end position="383"/>
    </location>
</feature>
<dbReference type="CDD" id="cd06225">
    <property type="entry name" value="HAMP"/>
    <property type="match status" value="1"/>
</dbReference>
<dbReference type="PANTHER" id="PTHR43531:SF11">
    <property type="entry name" value="METHYL-ACCEPTING CHEMOTAXIS PROTEIN 3"/>
    <property type="match status" value="1"/>
</dbReference>
<proteinExistence type="inferred from homology"/>
<dbReference type="InterPro" id="IPR004089">
    <property type="entry name" value="MCPsignal_dom"/>
</dbReference>
<dbReference type="Pfam" id="PF00672">
    <property type="entry name" value="HAMP"/>
    <property type="match status" value="2"/>
</dbReference>
<gene>
    <name evidence="9" type="ORF">J2Z17_000286</name>
</gene>
<comment type="similarity">
    <text evidence="2">Belongs to the methyl-accepting chemotaxis (MCP) protein family.</text>
</comment>
<dbReference type="Proteomes" id="UP000759443">
    <property type="component" value="Unassembled WGS sequence"/>
</dbReference>
<feature type="region of interest" description="Disordered" evidence="4">
    <location>
        <begin position="274"/>
        <end position="300"/>
    </location>
</feature>